<keyword evidence="1" id="KW-0812">Transmembrane</keyword>
<dbReference type="RefSeq" id="WP_069823966.1">
    <property type="nucleotide sequence ID" value="NZ_CP133006.1"/>
</dbReference>
<organism evidence="2 3">
    <name type="scientific">Staphylococcus casei</name>
    <dbReference type="NCBI Taxonomy" id="201828"/>
    <lineage>
        <taxon>Bacteria</taxon>
        <taxon>Bacillati</taxon>
        <taxon>Bacillota</taxon>
        <taxon>Bacilli</taxon>
        <taxon>Bacillales</taxon>
        <taxon>Staphylococcaceae</taxon>
        <taxon>Staphylococcus</taxon>
    </lineage>
</organism>
<feature type="transmembrane region" description="Helical" evidence="1">
    <location>
        <begin position="12"/>
        <end position="35"/>
    </location>
</feature>
<evidence type="ECO:0000313" key="2">
    <source>
        <dbReference type="EMBL" id="WZG09317.1"/>
    </source>
</evidence>
<evidence type="ECO:0000256" key="1">
    <source>
        <dbReference type="SAM" id="Phobius"/>
    </source>
</evidence>
<reference evidence="2 3" key="1">
    <citation type="journal article" date="2024" name="ISME J.">
        <title>Staphylococcus epidermidis bacteriocin A37 kills natural competitors with a unique mechanism of action.</title>
        <authorList>
            <person name="Puls J.S."/>
            <person name="Winnerling B."/>
            <person name="Power J.J."/>
            <person name="Kruger A.M."/>
            <person name="Brajtenbach D."/>
            <person name="Johnson M."/>
            <person name="Bilici K."/>
            <person name="Camus L."/>
            <person name="Fliesswasser T."/>
            <person name="Schneider T."/>
            <person name="Sahl H.G."/>
            <person name="Ghosal D."/>
            <person name="Kubitscheck U."/>
            <person name="Heilbronner S."/>
            <person name="Grein F."/>
        </authorList>
    </citation>
    <scope>NUCLEOTIDE SEQUENCE [LARGE SCALE GENOMIC DNA]</scope>
    <source>
        <strain evidence="2 3">SCK7</strain>
    </source>
</reference>
<dbReference type="EMBL" id="CP133006">
    <property type="protein sequence ID" value="WZG09317.1"/>
    <property type="molecule type" value="Genomic_DNA"/>
</dbReference>
<sequence>MKFVIKYNIKAFTYIELLFSLMITVVVLSAIPSLIKTTTLLKPQNLYHINTEIEFFARDLTNDLIALRSGTMHTKANGKHLRFSNGEKEINYELKNNKIIKTIQGRGNITMLNNVTAINFEILKLNTIKITLKIFEEGYVIEKEIYL</sequence>
<accession>A0ABZ2WB60</accession>
<protein>
    <submittedName>
        <fullName evidence="2">ComGF family competence protein</fullName>
    </submittedName>
</protein>
<gene>
    <name evidence="2" type="ORF">SHJJP9002_001268</name>
</gene>
<name>A0ABZ2WB60_9STAP</name>
<proteinExistence type="predicted"/>
<dbReference type="Pfam" id="PF15980">
    <property type="entry name" value="ComGF"/>
    <property type="match status" value="1"/>
</dbReference>
<keyword evidence="1" id="KW-1133">Transmembrane helix</keyword>
<evidence type="ECO:0000313" key="3">
    <source>
        <dbReference type="Proteomes" id="UP001468345"/>
    </source>
</evidence>
<keyword evidence="3" id="KW-1185">Reference proteome</keyword>
<keyword evidence="1" id="KW-0472">Membrane</keyword>
<dbReference type="Proteomes" id="UP001468345">
    <property type="component" value="Chromosome"/>
</dbReference>
<dbReference type="InterPro" id="IPR016977">
    <property type="entry name" value="ComGF"/>
</dbReference>